<feature type="transmembrane region" description="Helical" evidence="1">
    <location>
        <begin position="153"/>
        <end position="170"/>
    </location>
</feature>
<name>A0A1F7Y1X0_9BACT</name>
<evidence type="ECO:0000313" key="3">
    <source>
        <dbReference type="Proteomes" id="UP000176741"/>
    </source>
</evidence>
<evidence type="ECO:0008006" key="4">
    <source>
        <dbReference type="Google" id="ProtNLM"/>
    </source>
</evidence>
<keyword evidence="1" id="KW-1133">Transmembrane helix</keyword>
<reference evidence="2 3" key="1">
    <citation type="journal article" date="2016" name="Nat. Commun.">
        <title>Thousands of microbial genomes shed light on interconnected biogeochemical processes in an aquifer system.</title>
        <authorList>
            <person name="Anantharaman K."/>
            <person name="Brown C.T."/>
            <person name="Hug L.A."/>
            <person name="Sharon I."/>
            <person name="Castelle C.J."/>
            <person name="Probst A.J."/>
            <person name="Thomas B.C."/>
            <person name="Singh A."/>
            <person name="Wilkins M.J."/>
            <person name="Karaoz U."/>
            <person name="Brodie E.L."/>
            <person name="Williams K.H."/>
            <person name="Hubbard S.S."/>
            <person name="Banfield J.F."/>
        </authorList>
    </citation>
    <scope>NUCLEOTIDE SEQUENCE [LARGE SCALE GENOMIC DNA]</scope>
</reference>
<dbReference type="EMBL" id="MGGD01000017">
    <property type="protein sequence ID" value="OGM21170.1"/>
    <property type="molecule type" value="Genomic_DNA"/>
</dbReference>
<feature type="transmembrane region" description="Helical" evidence="1">
    <location>
        <begin position="14"/>
        <end position="39"/>
    </location>
</feature>
<sequence>MSLLILLLIHFTNFWIWGIFSESIFLGLLISVTTLLLFFSLEKSKNIFKILFITSLGLLTLLQIKSTQVISLVNISNDDRRLIDMRLREYPPIYVKTFGKTVWIPAANWLEQRPESIAFYRLSKNFSEIIDPNLYFFANHPRERVGIEEIQKYPYLFFPFFVYGLFVTLEKKRKAEWLLSIIAPLIVITIIGSWNKFGPYSFYPFLTVTMAAGITKVLLKIKTFSISRFPLFIAIGTVPLIYFFILLQRFYANS</sequence>
<protein>
    <recommendedName>
        <fullName evidence="4">Glycosyltransferase RgtA/B/C/D-like domain-containing protein</fullName>
    </recommendedName>
</protein>
<accession>A0A1F7Y1X0</accession>
<evidence type="ECO:0000256" key="1">
    <source>
        <dbReference type="SAM" id="Phobius"/>
    </source>
</evidence>
<comment type="caution">
    <text evidence="2">The sequence shown here is derived from an EMBL/GenBank/DDBJ whole genome shotgun (WGS) entry which is preliminary data.</text>
</comment>
<organism evidence="2 3">
    <name type="scientific">Candidatus Woesebacteria bacterium RIFCSPHIGHO2_01_FULL_38_26b</name>
    <dbReference type="NCBI Taxonomy" id="1802491"/>
    <lineage>
        <taxon>Bacteria</taxon>
        <taxon>Candidatus Woeseibacteriota</taxon>
    </lineage>
</organism>
<evidence type="ECO:0000313" key="2">
    <source>
        <dbReference type="EMBL" id="OGM21170.1"/>
    </source>
</evidence>
<keyword evidence="1" id="KW-0472">Membrane</keyword>
<feature type="transmembrane region" description="Helical" evidence="1">
    <location>
        <begin position="46"/>
        <end position="64"/>
    </location>
</feature>
<feature type="transmembrane region" description="Helical" evidence="1">
    <location>
        <begin position="231"/>
        <end position="251"/>
    </location>
</feature>
<dbReference type="Proteomes" id="UP000176741">
    <property type="component" value="Unassembled WGS sequence"/>
</dbReference>
<keyword evidence="1" id="KW-0812">Transmembrane</keyword>
<feature type="transmembrane region" description="Helical" evidence="1">
    <location>
        <begin position="177"/>
        <end position="194"/>
    </location>
</feature>
<dbReference type="AlphaFoldDB" id="A0A1F7Y1X0"/>
<proteinExistence type="predicted"/>
<feature type="transmembrane region" description="Helical" evidence="1">
    <location>
        <begin position="200"/>
        <end position="219"/>
    </location>
</feature>
<gene>
    <name evidence="2" type="ORF">A2771_02800</name>
</gene>